<organism evidence="2 3">
    <name type="scientific">Caulochytrium protostelioides</name>
    <dbReference type="NCBI Taxonomy" id="1555241"/>
    <lineage>
        <taxon>Eukaryota</taxon>
        <taxon>Fungi</taxon>
        <taxon>Fungi incertae sedis</taxon>
        <taxon>Chytridiomycota</taxon>
        <taxon>Chytridiomycota incertae sedis</taxon>
        <taxon>Chytridiomycetes</taxon>
        <taxon>Caulochytriales</taxon>
        <taxon>Caulochytriaceae</taxon>
        <taxon>Caulochytrium</taxon>
    </lineage>
</organism>
<dbReference type="PANTHER" id="PTHR15615">
    <property type="match status" value="1"/>
</dbReference>
<accession>A0A4P9WZF3</accession>
<dbReference type="SUPFAM" id="SSF109604">
    <property type="entry name" value="HD-domain/PDEase-like"/>
    <property type="match status" value="1"/>
</dbReference>
<evidence type="ECO:0000313" key="3">
    <source>
        <dbReference type="Proteomes" id="UP000268535"/>
    </source>
</evidence>
<feature type="region of interest" description="Disordered" evidence="1">
    <location>
        <begin position="127"/>
        <end position="176"/>
    </location>
</feature>
<name>A0A4P9WZF3_9FUNG</name>
<evidence type="ECO:0000313" key="2">
    <source>
        <dbReference type="EMBL" id="RKO97698.1"/>
    </source>
</evidence>
<feature type="compositionally biased region" description="Polar residues" evidence="1">
    <location>
        <begin position="158"/>
        <end position="167"/>
    </location>
</feature>
<dbReference type="InterPro" id="IPR013922">
    <property type="entry name" value="Cyclin_PHO80-like"/>
</dbReference>
<dbReference type="PANTHER" id="PTHR15615:SF27">
    <property type="entry name" value="PHO85 CYCLIN CLG1"/>
    <property type="match status" value="1"/>
</dbReference>
<dbReference type="GO" id="GO:0005634">
    <property type="term" value="C:nucleus"/>
    <property type="evidence" value="ECO:0007669"/>
    <property type="project" value="TreeGrafter"/>
</dbReference>
<feature type="region of interest" description="Disordered" evidence="1">
    <location>
        <begin position="381"/>
        <end position="410"/>
    </location>
</feature>
<proteinExistence type="predicted"/>
<protein>
    <recommendedName>
        <fullName evidence="4">PDEase domain-containing protein</fullName>
    </recommendedName>
</protein>
<sequence>MSRHAGPPAAATTAAAAAAATVVPTASPSNLHTTPAADSLLMAIHPKMATTATSKSPISFPGYHRDALRSPRTALSLALQPAHDEAVPLAAPWHSAAAPGPDRGDASASRHAAPAFSALDAAGIPFGRSGGLRHPHSDAGRGNGDDAQGAPGDIRARSSANTSTHTKTGAAADADAEGDGTMLSGMNAPYVAVYPPVTRSPTAYPTNSPTKTNSIHTGSETDSLTRELLQAPRQSMQTEISPVLTMSRHAYAMGFSSETMVTSTAATAGLTAPPASPRIAAHRPADRRCSGIPAYPNVRRLDRDVRRSPRRAPPVVIALALSVLASAAAAAASVDGQSDPQHGYHTGGTDSGVPEQQFTALPDAPRGGVVAMAAVVTSAAAARDPPVPKPAATLTGGPARSHSGASKTTTSSFARVTRLMTHFICTLATFPTAPVPSKSSGWVSLVSQLPGRPPAAFWAFASRTLTQAKLPLNVVLLALKYVVRYHSAMLRHATPASDRLDAFALFLCSLMAANKILVDARFSNRLWSRLAEWPLPLVNSVERRFLAALEWDLAVDPVEFKTWQSTLQKLAKWLEATVSTTASMAASTSTTSRIAPMKGSMAVTTSGSATLPTMHDRSHAVSHAAQGHAALVAPSSEAMTLEYPPYGGRGTPCSSTLTMTSAPIAAGSAATALSSAVVTSTTSATPLSLTAPPEGDGGVAANCQAPMMALGSAYGPNHDVVGHRAYHTMPASIHHAPTAHRAVPAAIAALPDADVPMHLSLPAAPASDDLTVLLEQHRMLSAMMETTDPSVRARTYEVLEALQRPLMAPHQPAMLAVRVSRPPVPQGVPPVRHPRSRCRALNHGACRTAFMRKFMRMPLTAKQLYSLLYSALVHDYDHPGVDNNVLIPRAPSRNYTTTVACWRTTTWRMRCASYSDASSTLGDRDHG</sequence>
<dbReference type="GO" id="GO:0000307">
    <property type="term" value="C:cyclin-dependent protein kinase holoenzyme complex"/>
    <property type="evidence" value="ECO:0007669"/>
    <property type="project" value="TreeGrafter"/>
</dbReference>
<dbReference type="EMBL" id="ML009190">
    <property type="protein sequence ID" value="RKO97698.1"/>
    <property type="molecule type" value="Genomic_DNA"/>
</dbReference>
<evidence type="ECO:0000256" key="1">
    <source>
        <dbReference type="SAM" id="MobiDB-lite"/>
    </source>
</evidence>
<dbReference type="AlphaFoldDB" id="A0A4P9WZF3"/>
<dbReference type="InterPro" id="IPR023174">
    <property type="entry name" value="PDEase_CS"/>
</dbReference>
<feature type="region of interest" description="Disordered" evidence="1">
    <location>
        <begin position="334"/>
        <end position="364"/>
    </location>
</feature>
<dbReference type="Gene3D" id="1.10.472.10">
    <property type="entry name" value="Cyclin-like"/>
    <property type="match status" value="1"/>
</dbReference>
<dbReference type="GO" id="GO:0019901">
    <property type="term" value="F:protein kinase binding"/>
    <property type="evidence" value="ECO:0007669"/>
    <property type="project" value="InterPro"/>
</dbReference>
<dbReference type="GO" id="GO:0016538">
    <property type="term" value="F:cyclin-dependent protein serine/threonine kinase regulator activity"/>
    <property type="evidence" value="ECO:0007669"/>
    <property type="project" value="TreeGrafter"/>
</dbReference>
<dbReference type="CDD" id="cd20557">
    <property type="entry name" value="CYCLIN_ScPCL1-like"/>
    <property type="match status" value="1"/>
</dbReference>
<evidence type="ECO:0008006" key="4">
    <source>
        <dbReference type="Google" id="ProtNLM"/>
    </source>
</evidence>
<dbReference type="Proteomes" id="UP000268535">
    <property type="component" value="Unassembled WGS sequence"/>
</dbReference>
<dbReference type="GO" id="GO:0008081">
    <property type="term" value="F:phosphoric diester hydrolase activity"/>
    <property type="evidence" value="ECO:0007669"/>
    <property type="project" value="InterPro"/>
</dbReference>
<reference evidence="3" key="1">
    <citation type="journal article" date="2018" name="Nat. Microbiol.">
        <title>Leveraging single-cell genomics to expand the fungal tree of life.</title>
        <authorList>
            <person name="Ahrendt S.R."/>
            <person name="Quandt C.A."/>
            <person name="Ciobanu D."/>
            <person name="Clum A."/>
            <person name="Salamov A."/>
            <person name="Andreopoulos B."/>
            <person name="Cheng J.F."/>
            <person name="Woyke T."/>
            <person name="Pelin A."/>
            <person name="Henrissat B."/>
            <person name="Reynolds N.K."/>
            <person name="Benny G.L."/>
            <person name="Smith M.E."/>
            <person name="James T.Y."/>
            <person name="Grigoriev I.V."/>
        </authorList>
    </citation>
    <scope>NUCLEOTIDE SEQUENCE [LARGE SCALE GENOMIC DNA]</scope>
    <source>
        <strain evidence="3">ATCC 52028</strain>
    </source>
</reference>
<dbReference type="PROSITE" id="PS00126">
    <property type="entry name" value="PDEASE_I_1"/>
    <property type="match status" value="1"/>
</dbReference>
<gene>
    <name evidence="2" type="ORF">CAUPRSCDRAFT_10649</name>
</gene>